<name>A0A0A9BKY0_ARUDO</name>
<sequence>MHSCPWRHVGLYATVRSFLCLRSFVHGTGNEFGAGGEQMRRIC</sequence>
<reference evidence="1" key="1">
    <citation type="submission" date="2014-09" db="EMBL/GenBank/DDBJ databases">
        <authorList>
            <person name="Magalhaes I.L.F."/>
            <person name="Oliveira U."/>
            <person name="Santos F.R."/>
            <person name="Vidigal T.H.D.A."/>
            <person name="Brescovit A.D."/>
            <person name="Santos A.J."/>
        </authorList>
    </citation>
    <scope>NUCLEOTIDE SEQUENCE</scope>
    <source>
        <tissue evidence="1">Shoot tissue taken approximately 20 cm above the soil surface</tissue>
    </source>
</reference>
<dbReference type="AlphaFoldDB" id="A0A0A9BKY0"/>
<organism evidence="1">
    <name type="scientific">Arundo donax</name>
    <name type="common">Giant reed</name>
    <name type="synonym">Donax arundinaceus</name>
    <dbReference type="NCBI Taxonomy" id="35708"/>
    <lineage>
        <taxon>Eukaryota</taxon>
        <taxon>Viridiplantae</taxon>
        <taxon>Streptophyta</taxon>
        <taxon>Embryophyta</taxon>
        <taxon>Tracheophyta</taxon>
        <taxon>Spermatophyta</taxon>
        <taxon>Magnoliopsida</taxon>
        <taxon>Liliopsida</taxon>
        <taxon>Poales</taxon>
        <taxon>Poaceae</taxon>
        <taxon>PACMAD clade</taxon>
        <taxon>Arundinoideae</taxon>
        <taxon>Arundineae</taxon>
        <taxon>Arundo</taxon>
    </lineage>
</organism>
<protein>
    <submittedName>
        <fullName evidence="1">Uncharacterized protein</fullName>
    </submittedName>
</protein>
<proteinExistence type="predicted"/>
<dbReference type="EMBL" id="GBRH01237958">
    <property type="protein sequence ID" value="JAD59937.1"/>
    <property type="molecule type" value="Transcribed_RNA"/>
</dbReference>
<accession>A0A0A9BKY0</accession>
<evidence type="ECO:0000313" key="1">
    <source>
        <dbReference type="EMBL" id="JAD59937.1"/>
    </source>
</evidence>
<reference evidence="1" key="2">
    <citation type="journal article" date="2015" name="Data Brief">
        <title>Shoot transcriptome of the giant reed, Arundo donax.</title>
        <authorList>
            <person name="Barrero R.A."/>
            <person name="Guerrero F.D."/>
            <person name="Moolhuijzen P."/>
            <person name="Goolsby J.A."/>
            <person name="Tidwell J."/>
            <person name="Bellgard S.E."/>
            <person name="Bellgard M.I."/>
        </authorList>
    </citation>
    <scope>NUCLEOTIDE SEQUENCE</scope>
    <source>
        <tissue evidence="1">Shoot tissue taken approximately 20 cm above the soil surface</tissue>
    </source>
</reference>